<dbReference type="InterPro" id="IPR014717">
    <property type="entry name" value="Transl_elong_EF1B/ribsomal_bS6"/>
</dbReference>
<dbReference type="Pfam" id="PF04350">
    <property type="entry name" value="PilO"/>
    <property type="match status" value="1"/>
</dbReference>
<keyword evidence="3" id="KW-1185">Reference proteome</keyword>
<keyword evidence="1" id="KW-0472">Membrane</keyword>
<evidence type="ECO:0000313" key="2">
    <source>
        <dbReference type="EMBL" id="RXK54829.1"/>
    </source>
</evidence>
<name>A0A4V1M6B6_9BACT</name>
<evidence type="ECO:0000313" key="3">
    <source>
        <dbReference type="Proteomes" id="UP000290218"/>
    </source>
</evidence>
<comment type="caution">
    <text evidence="2">The sequence shown here is derived from an EMBL/GenBank/DDBJ whole genome shotgun (WGS) entry which is preliminary data.</text>
</comment>
<proteinExistence type="predicted"/>
<dbReference type="GO" id="GO:0043683">
    <property type="term" value="P:type IV pilus assembly"/>
    <property type="evidence" value="ECO:0007669"/>
    <property type="project" value="InterPro"/>
</dbReference>
<evidence type="ECO:0008006" key="4">
    <source>
        <dbReference type="Google" id="ProtNLM"/>
    </source>
</evidence>
<protein>
    <recommendedName>
        <fullName evidence="4">Type 4a pilus biogenesis protein PilO</fullName>
    </recommendedName>
</protein>
<accession>A0A4V1M6B6</accession>
<evidence type="ECO:0000256" key="1">
    <source>
        <dbReference type="SAM" id="Phobius"/>
    </source>
</evidence>
<dbReference type="GO" id="GO:0043107">
    <property type="term" value="P:type IV pilus-dependent motility"/>
    <property type="evidence" value="ECO:0007669"/>
    <property type="project" value="InterPro"/>
</dbReference>
<keyword evidence="1" id="KW-1133">Transmembrane helix</keyword>
<dbReference type="RefSeq" id="WP_129046193.1">
    <property type="nucleotide sequence ID" value="NZ_SDHX01000001.1"/>
</dbReference>
<feature type="transmembrane region" description="Helical" evidence="1">
    <location>
        <begin position="16"/>
        <end position="36"/>
    </location>
</feature>
<dbReference type="Gene3D" id="3.30.70.60">
    <property type="match status" value="1"/>
</dbReference>
<sequence length="182" mass="19939">MNAFLQALLAAARRNLVAAVSIVLLVVLGIADVFLWGRWGNLAVESERTRQEGEKMLLSLSSHPRIEAQSAEAAKALAYIDANLATESDLAGNLDYFYQIEKTTRVKLTNLSQLSSQPPANETDFLAIPFSLRLSGSYAQILGYLHALETGPRLVRLKTYRFSQSGAEALTADLTIEMLGRP</sequence>
<dbReference type="AlphaFoldDB" id="A0A4V1M6B6"/>
<reference evidence="2 3" key="1">
    <citation type="submission" date="2019-01" db="EMBL/GenBank/DDBJ databases">
        <title>Lacunisphaera sp. strain TWA-58.</title>
        <authorList>
            <person name="Chen W.-M."/>
        </authorList>
    </citation>
    <scope>NUCLEOTIDE SEQUENCE [LARGE SCALE GENOMIC DNA]</scope>
    <source>
        <strain evidence="2 3">TWA-58</strain>
    </source>
</reference>
<dbReference type="EMBL" id="SDHX01000001">
    <property type="protein sequence ID" value="RXK54829.1"/>
    <property type="molecule type" value="Genomic_DNA"/>
</dbReference>
<dbReference type="InterPro" id="IPR007445">
    <property type="entry name" value="PilO"/>
</dbReference>
<dbReference type="OrthoDB" id="195210at2"/>
<keyword evidence="1" id="KW-0812">Transmembrane</keyword>
<dbReference type="Proteomes" id="UP000290218">
    <property type="component" value="Unassembled WGS sequence"/>
</dbReference>
<organism evidence="2 3">
    <name type="scientific">Oleiharenicola lentus</name>
    <dbReference type="NCBI Taxonomy" id="2508720"/>
    <lineage>
        <taxon>Bacteria</taxon>
        <taxon>Pseudomonadati</taxon>
        <taxon>Verrucomicrobiota</taxon>
        <taxon>Opitutia</taxon>
        <taxon>Opitutales</taxon>
        <taxon>Opitutaceae</taxon>
        <taxon>Oleiharenicola</taxon>
    </lineage>
</organism>
<gene>
    <name evidence="2" type="ORF">ESB00_02720</name>
</gene>